<keyword evidence="1" id="KW-0175">Coiled coil</keyword>
<protein>
    <recommendedName>
        <fullName evidence="4">LysB family transcriptional regulator</fullName>
    </recommendedName>
</protein>
<dbReference type="Proteomes" id="UP000231901">
    <property type="component" value="Chromosome"/>
</dbReference>
<dbReference type="GeneID" id="66565516"/>
<feature type="coiled-coil region" evidence="1">
    <location>
        <begin position="46"/>
        <end position="76"/>
    </location>
</feature>
<evidence type="ECO:0000313" key="2">
    <source>
        <dbReference type="EMBL" id="ATZ95062.1"/>
    </source>
</evidence>
<accession>A0A2K8QNU3</accession>
<reference evidence="3" key="1">
    <citation type="journal article" date="2018" name="Genome Announc.">
        <title>Complete genome sequence of a Dickeya fangzhongdai type strain causing bleeding canker of pear tree trunks.</title>
        <authorList>
            <person name="Zhao Y."/>
            <person name="Tian Y."/>
            <person name="Li X."/>
            <person name="Hu B."/>
        </authorList>
    </citation>
    <scope>NUCLEOTIDE SEQUENCE [LARGE SCALE GENOMIC DNA]</scope>
    <source>
        <strain evidence="3">DSM 101947</strain>
    </source>
</reference>
<keyword evidence="3" id="KW-1185">Reference proteome</keyword>
<dbReference type="RefSeq" id="WP_038919594.1">
    <property type="nucleotide sequence ID" value="NZ_BMJF01000002.1"/>
</dbReference>
<organism evidence="2 3">
    <name type="scientific">Dickeya fangzhongdai</name>
    <dbReference type="NCBI Taxonomy" id="1778540"/>
    <lineage>
        <taxon>Bacteria</taxon>
        <taxon>Pseudomonadati</taxon>
        <taxon>Pseudomonadota</taxon>
        <taxon>Gammaproteobacteria</taxon>
        <taxon>Enterobacterales</taxon>
        <taxon>Pectobacteriaceae</taxon>
        <taxon>Dickeya</taxon>
    </lineage>
</organism>
<sequence length="146" mass="16464">MKSAMIIAVIMIALSAGVGVQSWRLHNARQLTDQQAQTLSLQQTALDEKSGQLKTLSEQAERNNREQARLRDMAAETQAALSERQKVVMRLQHENEALKRWADTDLPADIIRLRQRPTFAGGRAYREWLSQTDALPVPGSQSTNQR</sequence>
<dbReference type="NCBIfam" id="TIGR03495">
    <property type="entry name" value="phage_LysB"/>
    <property type="match status" value="1"/>
</dbReference>
<evidence type="ECO:0000313" key="3">
    <source>
        <dbReference type="Proteomes" id="UP000231901"/>
    </source>
</evidence>
<proteinExistence type="predicted"/>
<evidence type="ECO:0008006" key="4">
    <source>
        <dbReference type="Google" id="ProtNLM"/>
    </source>
</evidence>
<dbReference type="EMBL" id="CP025003">
    <property type="protein sequence ID" value="ATZ95062.1"/>
    <property type="molecule type" value="Genomic_DNA"/>
</dbReference>
<dbReference type="InterPro" id="IPR020000">
    <property type="entry name" value="Phage_P2_LysB"/>
</dbReference>
<gene>
    <name evidence="2" type="ORF">CVE23_14375</name>
</gene>
<evidence type="ECO:0000256" key="1">
    <source>
        <dbReference type="SAM" id="Coils"/>
    </source>
</evidence>
<dbReference type="KEGG" id="dfn:CVE23_14375"/>
<name>A0A2K8QNU3_9GAMM</name>
<dbReference type="AlphaFoldDB" id="A0A2K8QNU3"/>